<dbReference type="PANTHER" id="PTHR24201">
    <property type="entry name" value="ANK_REP_REGION DOMAIN-CONTAINING PROTEIN"/>
    <property type="match status" value="1"/>
</dbReference>
<evidence type="ECO:0000256" key="3">
    <source>
        <dbReference type="PROSITE-ProRule" id="PRU00023"/>
    </source>
</evidence>
<dbReference type="Pfam" id="PF25329">
    <property type="entry name" value="C2_GDE1"/>
    <property type="match status" value="1"/>
</dbReference>
<dbReference type="InterPro" id="IPR017946">
    <property type="entry name" value="PLC-like_Pdiesterase_TIM-brl"/>
</dbReference>
<dbReference type="Pfam" id="PF03105">
    <property type="entry name" value="SPX"/>
    <property type="match status" value="1"/>
</dbReference>
<evidence type="ECO:0000259" key="6">
    <source>
        <dbReference type="PROSITE" id="PS51704"/>
    </source>
</evidence>
<evidence type="ECO:0000313" key="7">
    <source>
        <dbReference type="EMBL" id="RKP29885.1"/>
    </source>
</evidence>
<keyword evidence="8" id="KW-1185">Reference proteome</keyword>
<name>A0A4P9ZAQ1_9ASCO</name>
<dbReference type="OrthoDB" id="197419at2759"/>
<dbReference type="Gene3D" id="3.20.20.190">
    <property type="entry name" value="Phosphatidylinositol (PI) phosphodiesterase"/>
    <property type="match status" value="1"/>
</dbReference>
<dbReference type="InterPro" id="IPR030395">
    <property type="entry name" value="GP_PDE_dom"/>
</dbReference>
<gene>
    <name evidence="7" type="ORF">METBISCDRAFT_27885</name>
</gene>
<proteinExistence type="predicted"/>
<dbReference type="PROSITE" id="PS51382">
    <property type="entry name" value="SPX"/>
    <property type="match status" value="1"/>
</dbReference>
<evidence type="ECO:0000256" key="1">
    <source>
        <dbReference type="ARBA" id="ARBA00022737"/>
    </source>
</evidence>
<dbReference type="InterPro" id="IPR057506">
    <property type="entry name" value="C2_GPCPD1"/>
</dbReference>
<keyword evidence="1" id="KW-0677">Repeat</keyword>
<feature type="repeat" description="ANK" evidence="3">
    <location>
        <begin position="486"/>
        <end position="518"/>
    </location>
</feature>
<dbReference type="SMART" id="SM00248">
    <property type="entry name" value="ANK"/>
    <property type="match status" value="5"/>
</dbReference>
<dbReference type="InterPro" id="IPR036770">
    <property type="entry name" value="Ankyrin_rpt-contain_sf"/>
</dbReference>
<dbReference type="GO" id="GO:0005634">
    <property type="term" value="C:nucleus"/>
    <property type="evidence" value="ECO:0007669"/>
    <property type="project" value="TreeGrafter"/>
</dbReference>
<evidence type="ECO:0000256" key="4">
    <source>
        <dbReference type="SAM" id="MobiDB-lite"/>
    </source>
</evidence>
<dbReference type="InterPro" id="IPR002110">
    <property type="entry name" value="Ankyrin_rpt"/>
</dbReference>
<dbReference type="InterPro" id="IPR004331">
    <property type="entry name" value="SPX_dom"/>
</dbReference>
<dbReference type="Pfam" id="PF12796">
    <property type="entry name" value="Ank_2"/>
    <property type="match status" value="1"/>
</dbReference>
<feature type="domain" description="SPX" evidence="5">
    <location>
        <begin position="1"/>
        <end position="141"/>
    </location>
</feature>
<dbReference type="Pfam" id="PF03009">
    <property type="entry name" value="GDPD"/>
    <property type="match status" value="1"/>
</dbReference>
<feature type="domain" description="GP-PDE" evidence="6">
    <location>
        <begin position="793"/>
        <end position="920"/>
    </location>
</feature>
<dbReference type="Proteomes" id="UP000268321">
    <property type="component" value="Unassembled WGS sequence"/>
</dbReference>
<dbReference type="EMBL" id="ML004472">
    <property type="protein sequence ID" value="RKP29885.1"/>
    <property type="molecule type" value="Genomic_DNA"/>
</dbReference>
<dbReference type="CDD" id="cd14484">
    <property type="entry name" value="SPX_GDE1_like"/>
    <property type="match status" value="1"/>
</dbReference>
<reference evidence="8" key="1">
    <citation type="journal article" date="2018" name="Nat. Microbiol.">
        <title>Leveraging single-cell genomics to expand the fungal tree of life.</title>
        <authorList>
            <person name="Ahrendt S.R."/>
            <person name="Quandt C.A."/>
            <person name="Ciobanu D."/>
            <person name="Clum A."/>
            <person name="Salamov A."/>
            <person name="Andreopoulos B."/>
            <person name="Cheng J.F."/>
            <person name="Woyke T."/>
            <person name="Pelin A."/>
            <person name="Henrissat B."/>
            <person name="Reynolds N.K."/>
            <person name="Benny G.L."/>
            <person name="Smith M.E."/>
            <person name="James T.Y."/>
            <person name="Grigoriev I.V."/>
        </authorList>
    </citation>
    <scope>NUCLEOTIDE SEQUENCE [LARGE SCALE GENOMIC DNA]</scope>
    <source>
        <strain evidence="8">Baker2002</strain>
    </source>
</reference>
<dbReference type="Gene3D" id="1.25.40.20">
    <property type="entry name" value="Ankyrin repeat-containing domain"/>
    <property type="match status" value="2"/>
</dbReference>
<protein>
    <recommendedName>
        <fullName evidence="9">SPX-domain-containing protein</fullName>
    </recommendedName>
</protein>
<evidence type="ECO:0000256" key="2">
    <source>
        <dbReference type="ARBA" id="ARBA00023043"/>
    </source>
</evidence>
<dbReference type="InterPro" id="IPR050776">
    <property type="entry name" value="Ank_Repeat/CDKN_Inhibitor"/>
</dbReference>
<evidence type="ECO:0000259" key="5">
    <source>
        <dbReference type="PROSITE" id="PS51382"/>
    </source>
</evidence>
<dbReference type="PROSITE" id="PS50297">
    <property type="entry name" value="ANK_REP_REGION"/>
    <property type="match status" value="1"/>
</dbReference>
<keyword evidence="2 3" id="KW-0040">ANK repeat</keyword>
<evidence type="ECO:0008006" key="9">
    <source>
        <dbReference type="Google" id="ProtNLM"/>
    </source>
</evidence>
<sequence length="920" mass="103407">MKFCKTFVSHQIPEWATYDMNYKHLKKIIKTIDTFFNYHTFQPDEIPELLSPVPNLYDTKFQEYSRRTDRIKHVLGCANGVINVQVDTTDELDEVFSIFLELRTVFRNLKWFGELNHKGFVEILKKLDKKLAYVAKLANEQLQDSSPERTVPTVGLPCNNREAYLTTRIETLPFANATELLDELATINNMLNQLGDEQTHQQLWSNEVARTTSELNILRIGRNHKYFFDKDSMHVHYELIGQNDATRLMADLCAEPTSGPAFDQPISQDFLSNYSHDHSVTAQLIAPLSAPPLKLYLLLLIKATLCNTDLAGVRTEGLVRVLGKLERAPALQALVMARDAYLRTPCSGVAQYGLKDVCRVLLEHLAWWQLVDARVLLASVRVWGDHEGLAPLHLAVIGKHPETCAALVQHTGQPLTSPNLFLLAARLWFQEIVRDLVLAKVVGLDYTDAENNYETALYIAAKQDFALLVESLLLQHADPELGECVFGWTPVFAAATEGYADCVRLLVDIGAQNSMTDYSGWLPMEYASLRGHLHVADMLVPDSAAVLLYNMKKPVRNVPRVPNALSRKESAGDDALLLTSSIDKLPEQNRLAVSEVYRQLKQLDSTSSVNPGGDENAEPLNMLPGNARSRSPVSRRRMKPIKSFGHRYWARHERLVLVTLGTTDLRDLLRAVDLHGIPISQNFFTELDTALSLVVSGQHRVSGVPVDVPVVVDLPGRLEPADMLLTFDIVPTYQTPLEACRRGTGAAEHGVLGRSVALLDSIHPDECEHKRSLHSSTLEVLGCVRFEYLCVTPFTHAQMTLAGLDIYWKHLSFIAAASLGASYVEFDVQLTKDHMPVIYHDFLQFLSLLENVADGTGKPGRNDNVQRSFAVEDELLGKYNRPRLIQLNLPAPNMSQIVEDEKLDRKFRDQISRRMKLTKT</sequence>
<dbReference type="PROSITE" id="PS51704">
    <property type="entry name" value="GP_PDE"/>
    <property type="match status" value="1"/>
</dbReference>
<dbReference type="GO" id="GO:0008081">
    <property type="term" value="F:phosphoric diester hydrolase activity"/>
    <property type="evidence" value="ECO:0007669"/>
    <property type="project" value="InterPro"/>
</dbReference>
<dbReference type="GO" id="GO:0006629">
    <property type="term" value="P:lipid metabolic process"/>
    <property type="evidence" value="ECO:0007669"/>
    <property type="project" value="InterPro"/>
</dbReference>
<dbReference type="PANTHER" id="PTHR24201:SF16">
    <property type="entry name" value="ANKYRIN-1-LIKE-RELATED"/>
    <property type="match status" value="1"/>
</dbReference>
<dbReference type="SUPFAM" id="SSF48403">
    <property type="entry name" value="Ankyrin repeat"/>
    <property type="match status" value="1"/>
</dbReference>
<evidence type="ECO:0000313" key="8">
    <source>
        <dbReference type="Proteomes" id="UP000268321"/>
    </source>
</evidence>
<accession>A0A4P9ZAQ1</accession>
<dbReference type="SUPFAM" id="SSF51695">
    <property type="entry name" value="PLC-like phosphodiesterases"/>
    <property type="match status" value="1"/>
</dbReference>
<organism evidence="7 8">
    <name type="scientific">Metschnikowia bicuspidata</name>
    <dbReference type="NCBI Taxonomy" id="27322"/>
    <lineage>
        <taxon>Eukaryota</taxon>
        <taxon>Fungi</taxon>
        <taxon>Dikarya</taxon>
        <taxon>Ascomycota</taxon>
        <taxon>Saccharomycotina</taxon>
        <taxon>Pichiomycetes</taxon>
        <taxon>Metschnikowiaceae</taxon>
        <taxon>Metschnikowia</taxon>
    </lineage>
</organism>
<feature type="region of interest" description="Disordered" evidence="4">
    <location>
        <begin position="605"/>
        <end position="636"/>
    </location>
</feature>
<dbReference type="PROSITE" id="PS50088">
    <property type="entry name" value="ANK_REPEAT"/>
    <property type="match status" value="1"/>
</dbReference>
<dbReference type="AlphaFoldDB" id="A0A4P9ZAQ1"/>